<evidence type="ECO:0000313" key="3">
    <source>
        <dbReference type="EMBL" id="CAI4004112.1"/>
    </source>
</evidence>
<proteinExistence type="predicted"/>
<accession>A0A9P1D7S1</accession>
<evidence type="ECO:0000256" key="1">
    <source>
        <dbReference type="SAM" id="MobiDB-lite"/>
    </source>
</evidence>
<dbReference type="EMBL" id="CAMXCT020001770">
    <property type="protein sequence ID" value="CAL1146257.1"/>
    <property type="molecule type" value="Genomic_DNA"/>
</dbReference>
<gene>
    <name evidence="2" type="ORF">C1SCF055_LOCUS19676</name>
    <name evidence="3" type="ORF">C1SCF055_LOCUS29927</name>
</gene>
<dbReference type="EMBL" id="CAMXCT010001770">
    <property type="protein sequence ID" value="CAI3992882.1"/>
    <property type="molecule type" value="Genomic_DNA"/>
</dbReference>
<evidence type="ECO:0000313" key="5">
    <source>
        <dbReference type="EMBL" id="CAL4780194.1"/>
    </source>
</evidence>
<name>A0A9P1D7S1_9DINO</name>
<dbReference type="EMBL" id="CAMXCT030003369">
    <property type="protein sequence ID" value="CAL4791424.1"/>
    <property type="molecule type" value="Genomic_DNA"/>
</dbReference>
<evidence type="ECO:0000313" key="2">
    <source>
        <dbReference type="EMBL" id="CAI3992882.1"/>
    </source>
</evidence>
<feature type="compositionally biased region" description="Basic and acidic residues" evidence="1">
    <location>
        <begin position="372"/>
        <end position="390"/>
    </location>
</feature>
<dbReference type="EMBL" id="CAMXCT010003369">
    <property type="protein sequence ID" value="CAI4004112.1"/>
    <property type="molecule type" value="Genomic_DNA"/>
</dbReference>
<evidence type="ECO:0000313" key="6">
    <source>
        <dbReference type="Proteomes" id="UP001152797"/>
    </source>
</evidence>
<feature type="region of interest" description="Disordered" evidence="1">
    <location>
        <begin position="347"/>
        <end position="392"/>
    </location>
</feature>
<dbReference type="EMBL" id="CAMXCT020003369">
    <property type="protein sequence ID" value="CAL1157487.1"/>
    <property type="molecule type" value="Genomic_DNA"/>
</dbReference>
<evidence type="ECO:0000313" key="4">
    <source>
        <dbReference type="EMBL" id="CAL1146257.1"/>
    </source>
</evidence>
<organism evidence="3">
    <name type="scientific">Cladocopium goreaui</name>
    <dbReference type="NCBI Taxonomy" id="2562237"/>
    <lineage>
        <taxon>Eukaryota</taxon>
        <taxon>Sar</taxon>
        <taxon>Alveolata</taxon>
        <taxon>Dinophyceae</taxon>
        <taxon>Suessiales</taxon>
        <taxon>Symbiodiniaceae</taxon>
        <taxon>Cladocopium</taxon>
    </lineage>
</organism>
<reference evidence="4" key="2">
    <citation type="submission" date="2024-04" db="EMBL/GenBank/DDBJ databases">
        <authorList>
            <person name="Chen Y."/>
            <person name="Shah S."/>
            <person name="Dougan E. K."/>
            <person name="Thang M."/>
            <person name="Chan C."/>
        </authorList>
    </citation>
    <scope>NUCLEOTIDE SEQUENCE [LARGE SCALE GENOMIC DNA]</scope>
</reference>
<comment type="caution">
    <text evidence="3">The sequence shown here is derived from an EMBL/GenBank/DDBJ whole genome shotgun (WGS) entry which is preliminary data.</text>
</comment>
<keyword evidence="6" id="KW-1185">Reference proteome</keyword>
<dbReference type="AlphaFoldDB" id="A0A9P1D7S1"/>
<sequence>MPLPTWRKTGRKANARHFEGLEVGAYIEFVGYNDQNRQQGRILGCLAETEPCHSRERGMAAQVHVLAIEDEYFEYWHNQTFGEYDVRLLTPVHFCEVPIASCQGQTRYRNPLHVDVFRVLSLEDTATLGWLTDVHRGAGVEPGAPGIAGLAAALGDRDRGDLENQARLGWRRLMSAARGQDVVSEETNVTAQRDELSMERLRRVHQKHPGRIASRSLQRLQELLMNAQGRGTAFQEEETAMLPAVAVGYLTQVFFQQHPPSVVGLRSSKELRTLAHCIDLICRNDPLRSLDVMIQRLKAIELSHIQGNWHQASQLELVMSEDQLATFRQEVKAAQQEVKADLALQQGAGQRRWSRPWRYEAPGTGDAPKTGDGTEERQRKRQEGGQERRVSMVSDLPPLRLEVLERAVHSEGIESGDREELLAAFQLPKMQELFKVVIESYVGEDVRKEAETEFASVLIDGLGRTEAEKFQAVQQHFKPLWLDEVPAMIPGCEPAEAPEPPHHHGDVDPQGAGVILDKYKNCEFHEWSGLALMEASTWEKENYQDSLDPQLVGQALDGRHFVKGKVAVSFCGVVLKMVLRARPGHLGTFARSLPCCTRKHFRQSPIDLLPIRLPQDTLEEKALMKKLNGMFTRNEPPPADLQPLLEEAQVCGESAWLWIQILLLDYLYCGGARPLGRVMPHPAEPTTEQKGAIDRLRKLVKLWLEDTTEELEVKSWEKQSQDLGDMYTGQEIRKAYKLTWASIAPHVPGPGEPALRPYVIDPELVRIPDDELREPPPAAPVLVENNFEYDRIISHLVESGMMEREVEAETLTVSLRGP</sequence>
<reference evidence="3" key="1">
    <citation type="submission" date="2022-10" db="EMBL/GenBank/DDBJ databases">
        <authorList>
            <person name="Chen Y."/>
            <person name="Dougan E. K."/>
            <person name="Chan C."/>
            <person name="Rhodes N."/>
            <person name="Thang M."/>
        </authorList>
    </citation>
    <scope>NUCLEOTIDE SEQUENCE</scope>
</reference>
<dbReference type="Proteomes" id="UP001152797">
    <property type="component" value="Unassembled WGS sequence"/>
</dbReference>
<dbReference type="EMBL" id="CAMXCT030001770">
    <property type="protein sequence ID" value="CAL4780194.1"/>
    <property type="molecule type" value="Genomic_DNA"/>
</dbReference>
<protein>
    <submittedName>
        <fullName evidence="5">CS domain-containing protein</fullName>
    </submittedName>
</protein>